<accession>A0ABY5IMX4</accession>
<dbReference type="InterPro" id="IPR027417">
    <property type="entry name" value="P-loop_NTPase"/>
</dbReference>
<keyword evidence="5" id="KW-1185">Reference proteome</keyword>
<dbReference type="RefSeq" id="WP_256549869.1">
    <property type="nucleotide sequence ID" value="NZ_CP101751.1"/>
</dbReference>
<dbReference type="SUPFAM" id="SSF52540">
    <property type="entry name" value="P-loop containing nucleoside triphosphate hydrolases"/>
    <property type="match status" value="1"/>
</dbReference>
<dbReference type="InterPro" id="IPR018145">
    <property type="entry name" value="CagE_TrbE_VirB_cntrl_dom"/>
</dbReference>
<dbReference type="NCBIfam" id="TIGR03783">
    <property type="entry name" value="Bac_Flav_CT_G"/>
    <property type="match status" value="1"/>
</dbReference>
<gene>
    <name evidence="4" type="ORF">NOX80_11195</name>
</gene>
<sequence>MEKMLEEILPIMDVEHDCILSKQGDITVAYKVELPEIFTMSDSDYEAFHQAWIKAMKVLPKFTVLHKQDWFIDSKYKADFTREDTSFLSRSSERFFNERPFLDHSCYVFLTKKPKGRKSSSSLFSNLLRRSIVPEETLKLSPLQDFLDACGQFAHILQDSGFVKLLRLKRAQIISSKSDVGIVERYCTLSENRYIKDLDFSDGLKVGDQNCQLYTLGDAVDLPPLCGSRINYDRYSTDRTKFSVGFASTLGQLLSCNHIYNQFVFIDDGQKTLQKLESKRLRLQSLSAYSRENAIARDATNDFLNEAISQQRLPVKAHFNVLVWTDEQEKLKDLKNLVSSALAQMDAVAKQETVGAPQIFWAGIPGNAADFPMNDTFDIFAEQATCFLNLESGYRSSLSPMGIRLGDRLTGKPVHVDISDEPMKMGICTNRNKFILGPSGSGKSFFTNHMVRSYYEQGTHVVLVDVGHSYKGLCDMVKGYYFTYSEENPIRFNPFYIGEGDSLDTEKKESIKTLLLALWKKDDEQFKRSEYVALSNAIGGYYAHLESNSDVFPCFDTYYEFLRDQYREVLTGDKVKEKDFDIDNFLYVLRPYYRGGEFDYLLNATENLDLLQERFIVFELDNIKDHPILFGIVTIIVTEVFINKMRKMKGIRKMILIEEAWKALMKDGFAEYIKYLFKTVRKFFGEAIVVTQEVEDIISSPVVKQAIINNSDCKILLDQSKYQNKFDQIQELLGLTEKEKALVLSVNKANDPTKKYKEVFISLGGVLSKVYRTEVSLEEYLAYTTEQSEKVKLFQHAEKFGGDLAKGIRAMADEIRNNDQNQ</sequence>
<reference evidence="4" key="1">
    <citation type="submission" date="2022-07" db="EMBL/GenBank/DDBJ databases">
        <title>Isolation, identification, and degradation of a PFOSA degrading strain from sewage treatment plant.</title>
        <authorList>
            <person name="Zhang L."/>
            <person name="Huo Y."/>
        </authorList>
    </citation>
    <scope>NUCLEOTIDE SEQUENCE</scope>
    <source>
        <strain evidence="4">C1</strain>
    </source>
</reference>
<dbReference type="InterPro" id="IPR053155">
    <property type="entry name" value="F-pilin_assembly_TraC"/>
</dbReference>
<dbReference type="EMBL" id="CP101751">
    <property type="protein sequence ID" value="UUC44198.1"/>
    <property type="molecule type" value="Genomic_DNA"/>
</dbReference>
<evidence type="ECO:0000313" key="5">
    <source>
        <dbReference type="Proteomes" id="UP001059844"/>
    </source>
</evidence>
<evidence type="ECO:0000313" key="4">
    <source>
        <dbReference type="EMBL" id="UUC44198.1"/>
    </source>
</evidence>
<evidence type="ECO:0000259" key="2">
    <source>
        <dbReference type="Pfam" id="PF12991"/>
    </source>
</evidence>
<dbReference type="PANTHER" id="PTHR38467">
    <property type="match status" value="1"/>
</dbReference>
<dbReference type="Gene3D" id="3.40.50.300">
    <property type="entry name" value="P-loop containing nucleotide triphosphate hydrolases"/>
    <property type="match status" value="1"/>
</dbReference>
<protein>
    <submittedName>
        <fullName evidence="4">TraG family conjugative transposon ATPase</fullName>
    </submittedName>
</protein>
<evidence type="ECO:0000259" key="3">
    <source>
        <dbReference type="Pfam" id="PF19044"/>
    </source>
</evidence>
<dbReference type="Pfam" id="PF12991">
    <property type="entry name" value="DUF3875"/>
    <property type="match status" value="1"/>
</dbReference>
<feature type="domain" description="CagE TrbE VirB component of type IV transporter system central" evidence="1">
    <location>
        <begin position="270"/>
        <end position="368"/>
    </location>
</feature>
<proteinExistence type="predicted"/>
<evidence type="ECO:0000259" key="1">
    <source>
        <dbReference type="Pfam" id="PF03135"/>
    </source>
</evidence>
<dbReference type="Proteomes" id="UP001059844">
    <property type="component" value="Chromosome"/>
</dbReference>
<feature type="domain" description="TraG N-terminal Bacteroidetes" evidence="2">
    <location>
        <begin position="3"/>
        <end position="49"/>
    </location>
</feature>
<feature type="domain" description="TraG P-loop" evidence="3">
    <location>
        <begin position="402"/>
        <end position="814"/>
    </location>
</feature>
<dbReference type="Gene3D" id="1.10.8.730">
    <property type="match status" value="1"/>
</dbReference>
<name>A0ABY5IMX4_9FLAO</name>
<dbReference type="Pfam" id="PF03135">
    <property type="entry name" value="CagE_TrbE_VirB"/>
    <property type="match status" value="1"/>
</dbReference>
<dbReference type="InterPro" id="IPR024451">
    <property type="entry name" value="TraG_N_Bacteroidetes"/>
</dbReference>
<dbReference type="PANTHER" id="PTHR38467:SF1">
    <property type="entry name" value="CONJUGATIVE TRANSFER: ASSEMBLY"/>
    <property type="match status" value="1"/>
</dbReference>
<organism evidence="4 5">
    <name type="scientific">Flavobacterium cerinum</name>
    <dbReference type="NCBI Taxonomy" id="2502784"/>
    <lineage>
        <taxon>Bacteria</taxon>
        <taxon>Pseudomonadati</taxon>
        <taxon>Bacteroidota</taxon>
        <taxon>Flavobacteriia</taxon>
        <taxon>Flavobacteriales</taxon>
        <taxon>Flavobacteriaceae</taxon>
        <taxon>Flavobacterium</taxon>
    </lineage>
</organism>
<dbReference type="InterPro" id="IPR022509">
    <property type="entry name" value="Conjugation_ATPase_TraG"/>
</dbReference>
<dbReference type="Pfam" id="PF19044">
    <property type="entry name" value="P-loop_TraG"/>
    <property type="match status" value="1"/>
</dbReference>
<dbReference type="InterPro" id="IPR043964">
    <property type="entry name" value="P-loop_TraG"/>
</dbReference>